<reference evidence="2 3" key="1">
    <citation type="submission" date="2020-11" db="EMBL/GenBank/DDBJ databases">
        <title>Identification of Lelliottia nimipressuralis from Wound Infection by Whole Genome-Based Bacterial Identification.</title>
        <authorList>
            <person name="Navarathna D.H."/>
            <person name="Choi H."/>
            <person name="Jinadatha C."/>
            <person name="Chatterjee P."/>
            <person name="Hwang M."/>
        </authorList>
    </citation>
    <scope>NUCLEOTIDE SEQUENCE [LARGE SCALE GENOMIC DNA]</scope>
    <source>
        <strain evidence="2 3">DN2020</strain>
    </source>
</reference>
<dbReference type="Gene3D" id="2.60.40.1090">
    <property type="entry name" value="Fimbrial-type adhesion domain"/>
    <property type="match status" value="1"/>
</dbReference>
<feature type="non-terminal residue" evidence="2">
    <location>
        <position position="1"/>
    </location>
</feature>
<dbReference type="InterPro" id="IPR036937">
    <property type="entry name" value="Adhesion_dom_fimbrial_sf"/>
</dbReference>
<dbReference type="RefSeq" id="WP_194513454.1">
    <property type="nucleotide sequence ID" value="NZ_JADIXP010000008.1"/>
</dbReference>
<protein>
    <submittedName>
        <fullName evidence="2">Fimbrial protein</fullName>
    </submittedName>
</protein>
<sequence length="204" mass="22096">DNKYNFAIESMRVELIKLGWVDYRSEAVIPPGAHLTFSIDGLGGASSVDVPLGSGVYMAAPSCSLDNKHQTVDLGEFRKSSSGSFPREGKLTRFGMDFTCSSYTNNVEFTFDEPYTIVPGRETISAVSDQNGQKLKGLEVGLYNSEGKVVRMGVKQNIGVGQKGKNTAFFQAAAIQTAPEITDANDNTFSGDFTAKVNVTITYY</sequence>
<name>A0ABD4KBK1_9ENTR</name>
<accession>A0ABD4KBK1</accession>
<dbReference type="AlphaFoldDB" id="A0ABD4KBK1"/>
<feature type="domain" description="Fimbrial-type adhesion" evidence="1">
    <location>
        <begin position="58"/>
        <end position="203"/>
    </location>
</feature>
<gene>
    <name evidence="2" type="ORF">ISP11_13665</name>
</gene>
<dbReference type="SUPFAM" id="SSF49401">
    <property type="entry name" value="Bacterial adhesins"/>
    <property type="match status" value="1"/>
</dbReference>
<dbReference type="EMBL" id="JADIXP010000008">
    <property type="protein sequence ID" value="MBF4178912.1"/>
    <property type="molecule type" value="Genomic_DNA"/>
</dbReference>
<evidence type="ECO:0000313" key="3">
    <source>
        <dbReference type="Proteomes" id="UP000628560"/>
    </source>
</evidence>
<comment type="caution">
    <text evidence="2">The sequence shown here is derived from an EMBL/GenBank/DDBJ whole genome shotgun (WGS) entry which is preliminary data.</text>
</comment>
<proteinExistence type="predicted"/>
<organism evidence="2 3">
    <name type="scientific">Lelliottia nimipressuralis</name>
    <dbReference type="NCBI Taxonomy" id="69220"/>
    <lineage>
        <taxon>Bacteria</taxon>
        <taxon>Pseudomonadati</taxon>
        <taxon>Pseudomonadota</taxon>
        <taxon>Gammaproteobacteria</taxon>
        <taxon>Enterobacterales</taxon>
        <taxon>Enterobacteriaceae</taxon>
        <taxon>Lelliottia</taxon>
    </lineage>
</organism>
<dbReference type="Pfam" id="PF00419">
    <property type="entry name" value="Fimbrial"/>
    <property type="match status" value="1"/>
</dbReference>
<dbReference type="Proteomes" id="UP000628560">
    <property type="component" value="Unassembled WGS sequence"/>
</dbReference>
<dbReference type="InterPro" id="IPR008966">
    <property type="entry name" value="Adhesion_dom_sf"/>
</dbReference>
<evidence type="ECO:0000259" key="1">
    <source>
        <dbReference type="Pfam" id="PF00419"/>
    </source>
</evidence>
<dbReference type="InterPro" id="IPR000259">
    <property type="entry name" value="Adhesion_dom_fimbrial"/>
</dbReference>
<evidence type="ECO:0000313" key="2">
    <source>
        <dbReference type="EMBL" id="MBF4178912.1"/>
    </source>
</evidence>